<evidence type="ECO:0000259" key="2">
    <source>
        <dbReference type="PROSITE" id="PS50968"/>
    </source>
</evidence>
<keyword evidence="3" id="KW-0670">Pyruvate</keyword>
<dbReference type="AlphaFoldDB" id="A0AAE4BSJ2"/>
<reference evidence="3" key="1">
    <citation type="submission" date="2023-07" db="EMBL/GenBank/DDBJ databases">
        <title>Genomic Encyclopedia of Type Strains, Phase IV (KMG-IV): sequencing the most valuable type-strain genomes for metagenomic binning, comparative biology and taxonomic classification.</title>
        <authorList>
            <person name="Goeker M."/>
        </authorList>
    </citation>
    <scope>NUCLEOTIDE SEQUENCE</scope>
    <source>
        <strain evidence="3">DSM 26174</strain>
    </source>
</reference>
<dbReference type="RefSeq" id="WP_309938405.1">
    <property type="nucleotide sequence ID" value="NZ_AP025305.1"/>
</dbReference>
<organism evidence="3 4">
    <name type="scientific">Aureibacter tunicatorum</name>
    <dbReference type="NCBI Taxonomy" id="866807"/>
    <lineage>
        <taxon>Bacteria</taxon>
        <taxon>Pseudomonadati</taxon>
        <taxon>Bacteroidota</taxon>
        <taxon>Cytophagia</taxon>
        <taxon>Cytophagales</taxon>
        <taxon>Persicobacteraceae</taxon>
        <taxon>Aureibacter</taxon>
    </lineage>
</organism>
<dbReference type="Gene3D" id="2.40.50.100">
    <property type="match status" value="1"/>
</dbReference>
<dbReference type="InterPro" id="IPR011053">
    <property type="entry name" value="Single_hybrid_motif"/>
</dbReference>
<accession>A0AAE4BSJ2</accession>
<dbReference type="PROSITE" id="PS50968">
    <property type="entry name" value="BIOTINYL_LIPOYL"/>
    <property type="match status" value="1"/>
</dbReference>
<dbReference type="Pfam" id="PF00364">
    <property type="entry name" value="Biotin_lipoyl"/>
    <property type="match status" value="1"/>
</dbReference>
<name>A0AAE4BSJ2_9BACT</name>
<dbReference type="PANTHER" id="PTHR23151:SF90">
    <property type="entry name" value="DIHYDROLIPOYLLYSINE-RESIDUE ACETYLTRANSFERASE COMPONENT OF PYRUVATE DEHYDROGENASE COMPLEX, MITOCHONDRIAL-RELATED"/>
    <property type="match status" value="1"/>
</dbReference>
<evidence type="ECO:0000256" key="1">
    <source>
        <dbReference type="SAM" id="MobiDB-lite"/>
    </source>
</evidence>
<feature type="domain" description="Lipoyl-binding" evidence="2">
    <location>
        <begin position="24"/>
        <end position="101"/>
    </location>
</feature>
<dbReference type="InterPro" id="IPR037053">
    <property type="entry name" value="Phage_tail_collar_dom_sf"/>
</dbReference>
<dbReference type="Proteomes" id="UP001185092">
    <property type="component" value="Unassembled WGS sequence"/>
</dbReference>
<dbReference type="SUPFAM" id="SSF88874">
    <property type="entry name" value="Receptor-binding domain of short tail fibre protein gp12"/>
    <property type="match status" value="1"/>
</dbReference>
<dbReference type="PANTHER" id="PTHR23151">
    <property type="entry name" value="DIHYDROLIPOAMIDE ACETYL/SUCCINYL-TRANSFERASE-RELATED"/>
    <property type="match status" value="1"/>
</dbReference>
<dbReference type="InterPro" id="IPR045257">
    <property type="entry name" value="E2/Pdx1"/>
</dbReference>
<dbReference type="InterPro" id="IPR011083">
    <property type="entry name" value="Phage_tail_collar_dom"/>
</dbReference>
<dbReference type="EMBL" id="JAVDQD010000002">
    <property type="protein sequence ID" value="MDR6238900.1"/>
    <property type="molecule type" value="Genomic_DNA"/>
</dbReference>
<evidence type="ECO:0000313" key="3">
    <source>
        <dbReference type="EMBL" id="MDR6238900.1"/>
    </source>
</evidence>
<evidence type="ECO:0000313" key="4">
    <source>
        <dbReference type="Proteomes" id="UP001185092"/>
    </source>
</evidence>
<feature type="region of interest" description="Disordered" evidence="1">
    <location>
        <begin position="1"/>
        <end position="21"/>
    </location>
</feature>
<dbReference type="CDD" id="cd06849">
    <property type="entry name" value="lipoyl_domain"/>
    <property type="match status" value="1"/>
</dbReference>
<comment type="caution">
    <text evidence="3">The sequence shown here is derived from an EMBL/GenBank/DDBJ whole genome shotgun (WGS) entry which is preliminary data.</text>
</comment>
<dbReference type="GO" id="GO:0006086">
    <property type="term" value="P:pyruvate decarboxylation to acetyl-CoA"/>
    <property type="evidence" value="ECO:0007669"/>
    <property type="project" value="InterPro"/>
</dbReference>
<dbReference type="Pfam" id="PF07484">
    <property type="entry name" value="Collar"/>
    <property type="match status" value="1"/>
</dbReference>
<keyword evidence="3" id="KW-0012">Acyltransferase</keyword>
<keyword evidence="4" id="KW-1185">Reference proteome</keyword>
<feature type="compositionally biased region" description="Basic and acidic residues" evidence="1">
    <location>
        <begin position="1"/>
        <end position="19"/>
    </location>
</feature>
<dbReference type="GO" id="GO:0016746">
    <property type="term" value="F:acyltransferase activity"/>
    <property type="evidence" value="ECO:0007669"/>
    <property type="project" value="UniProtKB-KW"/>
</dbReference>
<proteinExistence type="predicted"/>
<gene>
    <name evidence="3" type="ORF">HNQ88_001937</name>
</gene>
<dbReference type="InterPro" id="IPR000089">
    <property type="entry name" value="Biotin_lipoyl"/>
</dbReference>
<dbReference type="Gene3D" id="3.90.1340.10">
    <property type="entry name" value="Phage tail collar domain"/>
    <property type="match status" value="1"/>
</dbReference>
<dbReference type="SUPFAM" id="SSF51230">
    <property type="entry name" value="Single hybrid motif"/>
    <property type="match status" value="1"/>
</dbReference>
<protein>
    <submittedName>
        <fullName evidence="3">Pyruvate/2-oxoglutarate dehydrogenase complex dihydrolipoamide acyltransferase (E2) component</fullName>
    </submittedName>
</protein>
<keyword evidence="3" id="KW-0808">Transferase</keyword>
<dbReference type="GO" id="GO:0045254">
    <property type="term" value="C:pyruvate dehydrogenase complex"/>
    <property type="evidence" value="ECO:0007669"/>
    <property type="project" value="InterPro"/>
</dbReference>
<sequence length="195" mass="22248">MFDKLFNSSKEKTNDKPITRDQNATVIRMPQLSETMEYGTIAKWNFNEGDYINSGDTLADIDTEKATIELESYEDGIILYQTEKIGKIAVNEIIAIIGNEGENIEHLLEENDSTINETPSQDSVDELDSIIGEIKMFAGEKIPKNWIKCDGSTFRKEDKKELFSVIGYKFGGYRDQFQVPHLESQNGIEHIIREK</sequence>